<evidence type="ECO:0000256" key="4">
    <source>
        <dbReference type="ARBA" id="ARBA00049288"/>
    </source>
</evidence>
<evidence type="ECO:0000313" key="8">
    <source>
        <dbReference type="EMBL" id="OAT72553.1"/>
    </source>
</evidence>
<dbReference type="CDD" id="cd06109">
    <property type="entry name" value="BsCS-I_like"/>
    <property type="match status" value="1"/>
</dbReference>
<evidence type="ECO:0000313" key="9">
    <source>
        <dbReference type="Proteomes" id="UP000078290"/>
    </source>
</evidence>
<dbReference type="SUPFAM" id="SSF48256">
    <property type="entry name" value="Citrate synthase"/>
    <property type="match status" value="1"/>
</dbReference>
<dbReference type="GO" id="GO:0036440">
    <property type="term" value="F:citrate synthase activity"/>
    <property type="evidence" value="ECO:0007669"/>
    <property type="project" value="UniProtKB-EC"/>
</dbReference>
<comment type="pathway">
    <text evidence="1">Carbohydrate metabolism; tricarboxylic acid cycle.</text>
</comment>
<dbReference type="Proteomes" id="UP000078290">
    <property type="component" value="Unassembled WGS sequence"/>
</dbReference>
<dbReference type="InterPro" id="IPR016143">
    <property type="entry name" value="Citrate_synth-like_sm_a-sub"/>
</dbReference>
<dbReference type="InterPro" id="IPR019810">
    <property type="entry name" value="Citrate_synthase_AS"/>
</dbReference>
<dbReference type="PANTHER" id="PTHR11739">
    <property type="entry name" value="CITRATE SYNTHASE"/>
    <property type="match status" value="1"/>
</dbReference>
<name>A0A1B7KR40_PARTM</name>
<dbReference type="GO" id="GO:0006099">
    <property type="term" value="P:tricarboxylic acid cycle"/>
    <property type="evidence" value="ECO:0007669"/>
    <property type="project" value="UniProtKB-UniPathway"/>
</dbReference>
<dbReference type="InterPro" id="IPR036969">
    <property type="entry name" value="Citrate_synthase_sf"/>
</dbReference>
<evidence type="ECO:0000256" key="2">
    <source>
        <dbReference type="ARBA" id="ARBA00010566"/>
    </source>
</evidence>
<comment type="similarity">
    <text evidence="2 5 7">Belongs to the citrate synthase family.</text>
</comment>
<accession>A0A1B7KR40</accession>
<evidence type="ECO:0000256" key="3">
    <source>
        <dbReference type="ARBA" id="ARBA00022679"/>
    </source>
</evidence>
<dbReference type="GO" id="GO:0005975">
    <property type="term" value="P:carbohydrate metabolic process"/>
    <property type="evidence" value="ECO:0007669"/>
    <property type="project" value="TreeGrafter"/>
</dbReference>
<evidence type="ECO:0000256" key="6">
    <source>
        <dbReference type="PIRSR" id="PIRSR001369-1"/>
    </source>
</evidence>
<dbReference type="InterPro" id="IPR024176">
    <property type="entry name" value="Citrate_synthase_bac-typ"/>
</dbReference>
<dbReference type="OrthoDB" id="9800864at2"/>
<dbReference type="Gene3D" id="1.10.580.10">
    <property type="entry name" value="Citrate Synthase, domain 1"/>
    <property type="match status" value="1"/>
</dbReference>
<dbReference type="InterPro" id="IPR016142">
    <property type="entry name" value="Citrate_synth-like_lrg_a-sub"/>
</dbReference>
<dbReference type="GO" id="GO:0005829">
    <property type="term" value="C:cytosol"/>
    <property type="evidence" value="ECO:0007669"/>
    <property type="project" value="TreeGrafter"/>
</dbReference>
<keyword evidence="3 5" id="KW-0808">Transferase</keyword>
<comment type="caution">
    <text evidence="8">The sequence shown here is derived from an EMBL/GenBank/DDBJ whole genome shotgun (WGS) entry which is preliminary data.</text>
</comment>
<dbReference type="PIRSF" id="PIRSF001369">
    <property type="entry name" value="Citrate_synth"/>
    <property type="match status" value="1"/>
</dbReference>
<dbReference type="EMBL" id="LXMA01000034">
    <property type="protein sequence ID" value="OAT72553.1"/>
    <property type="molecule type" value="Genomic_DNA"/>
</dbReference>
<gene>
    <name evidence="8" type="ORF">A7K69_10585</name>
</gene>
<evidence type="ECO:0000256" key="7">
    <source>
        <dbReference type="RuleBase" id="RU003406"/>
    </source>
</evidence>
<dbReference type="UniPathway" id="UPA00223"/>
<protein>
    <recommendedName>
        <fullName evidence="5">Citrate synthase</fullName>
    </recommendedName>
</protein>
<comment type="catalytic activity">
    <reaction evidence="4">
        <text>oxaloacetate + acetyl-CoA + H2O = citrate + CoA + H(+)</text>
        <dbReference type="Rhea" id="RHEA:16845"/>
        <dbReference type="ChEBI" id="CHEBI:15377"/>
        <dbReference type="ChEBI" id="CHEBI:15378"/>
        <dbReference type="ChEBI" id="CHEBI:16452"/>
        <dbReference type="ChEBI" id="CHEBI:16947"/>
        <dbReference type="ChEBI" id="CHEBI:57287"/>
        <dbReference type="ChEBI" id="CHEBI:57288"/>
        <dbReference type="EC" id="2.3.3.16"/>
    </reaction>
</comment>
<reference evidence="9" key="1">
    <citation type="submission" date="2016-05" db="EMBL/GenBank/DDBJ databases">
        <authorList>
            <person name="Wang W."/>
            <person name="Zhu L."/>
        </authorList>
    </citation>
    <scope>NUCLEOTIDE SEQUENCE [LARGE SCALE GENOMIC DNA]</scope>
    <source>
        <strain evidence="9">W-2</strain>
    </source>
</reference>
<dbReference type="InterPro" id="IPR002020">
    <property type="entry name" value="Citrate_synthase"/>
</dbReference>
<sequence>MVSKLTNNNDLEILKTDISMVDGENGRLVYRGFLATELAKNYSFEEVAYLLWYGELPDKEKLAHFTEKLALQREIPLFIKRIIDIIPNEVNMMSVLRIALSALGESNYNWPFNLDMAISITAKIPTIIAYRYRQLQNKEPIEPDLSLSHTVNYLYMLKGSQPKDFEIKALETYLILTQEHGMNPSTFAGRIVASTRSDLISAVTAAISALKGPLHGGAPSKVTEMLEEIGTKENAETWLRNAIEKGDRLMGFGHRIYKTKDPRSVVLGQIVSEFSKDTPWFDLATYVEETAIRLLKEYKPNLKIYTNVEFYAAAVMKAINFEKLLYTPTFAVSRVVGWCAHFIDAMDKRLIYPSTIYTGRLPIS</sequence>
<feature type="active site" evidence="6">
    <location>
        <position position="309"/>
    </location>
</feature>
<organism evidence="8 9">
    <name type="scientific">Parageobacillus thermoglucosidasius</name>
    <name type="common">Geobacillus thermoglucosidasius</name>
    <dbReference type="NCBI Taxonomy" id="1426"/>
    <lineage>
        <taxon>Bacteria</taxon>
        <taxon>Bacillati</taxon>
        <taxon>Bacillota</taxon>
        <taxon>Bacilli</taxon>
        <taxon>Bacillales</taxon>
        <taxon>Anoxybacillaceae</taxon>
        <taxon>Parageobacillus</taxon>
    </lineage>
</organism>
<evidence type="ECO:0000256" key="1">
    <source>
        <dbReference type="ARBA" id="ARBA00005163"/>
    </source>
</evidence>
<dbReference type="AlphaFoldDB" id="A0A1B7KR40"/>
<dbReference type="PANTHER" id="PTHR11739:SF4">
    <property type="entry name" value="CITRATE SYNTHASE, PEROXISOMAL"/>
    <property type="match status" value="1"/>
</dbReference>
<evidence type="ECO:0000256" key="5">
    <source>
        <dbReference type="PIRNR" id="PIRNR001369"/>
    </source>
</evidence>
<dbReference type="Gene3D" id="1.10.230.10">
    <property type="entry name" value="Cytochrome P450-Terp, domain 2"/>
    <property type="match status" value="1"/>
</dbReference>
<dbReference type="Pfam" id="PF00285">
    <property type="entry name" value="Citrate_synt"/>
    <property type="match status" value="1"/>
</dbReference>
<dbReference type="PRINTS" id="PR00143">
    <property type="entry name" value="CITRTSNTHASE"/>
</dbReference>
<feature type="active site" evidence="6">
    <location>
        <position position="254"/>
    </location>
</feature>
<dbReference type="PROSITE" id="PS00480">
    <property type="entry name" value="CITRATE_SYNTHASE"/>
    <property type="match status" value="1"/>
</dbReference>
<proteinExistence type="inferred from homology"/>